<dbReference type="Pfam" id="PF00361">
    <property type="entry name" value="Proton_antipo_M"/>
    <property type="match status" value="1"/>
</dbReference>
<keyword evidence="5 9" id="KW-1133">Transmembrane helix</keyword>
<keyword evidence="7 9" id="KW-0472">Membrane</keyword>
<feature type="transmembrane region" description="Helical" evidence="9">
    <location>
        <begin position="106"/>
        <end position="123"/>
    </location>
</feature>
<evidence type="ECO:0000256" key="3">
    <source>
        <dbReference type="ARBA" id="ARBA00022475"/>
    </source>
</evidence>
<evidence type="ECO:0000256" key="8">
    <source>
        <dbReference type="RuleBase" id="RU000320"/>
    </source>
</evidence>
<evidence type="ECO:0000256" key="7">
    <source>
        <dbReference type="ARBA" id="ARBA00023136"/>
    </source>
</evidence>
<dbReference type="InterPro" id="IPR001516">
    <property type="entry name" value="Proton_antipo_N"/>
</dbReference>
<feature type="transmembrane region" description="Helical" evidence="9">
    <location>
        <begin position="66"/>
        <end position="86"/>
    </location>
</feature>
<evidence type="ECO:0000259" key="11">
    <source>
        <dbReference type="Pfam" id="PF00662"/>
    </source>
</evidence>
<keyword evidence="3" id="KW-1003">Cell membrane</keyword>
<keyword evidence="4 8" id="KW-0812">Transmembrane</keyword>
<feature type="transmembrane region" description="Helical" evidence="9">
    <location>
        <begin position="445"/>
        <end position="469"/>
    </location>
</feature>
<feature type="transmembrane region" description="Helical" evidence="9">
    <location>
        <begin position="200"/>
        <end position="219"/>
    </location>
</feature>
<proteinExistence type="inferred from homology"/>
<accession>A0A4R1Q0W5</accession>
<dbReference type="PANTHER" id="PTHR42682">
    <property type="entry name" value="HYDROGENASE-4 COMPONENT F"/>
    <property type="match status" value="1"/>
</dbReference>
<dbReference type="OrthoDB" id="9807568at2"/>
<evidence type="ECO:0000256" key="2">
    <source>
        <dbReference type="ARBA" id="ARBA00008483"/>
    </source>
</evidence>
<dbReference type="AlphaFoldDB" id="A0A4R1Q0W5"/>
<dbReference type="Proteomes" id="UP000295063">
    <property type="component" value="Unassembled WGS sequence"/>
</dbReference>
<evidence type="ECO:0000256" key="5">
    <source>
        <dbReference type="ARBA" id="ARBA00022989"/>
    </source>
</evidence>
<evidence type="ECO:0000313" key="12">
    <source>
        <dbReference type="EMBL" id="TCL37786.1"/>
    </source>
</evidence>
<gene>
    <name evidence="12" type="ORF">EV210_105223</name>
</gene>
<organism evidence="12 13">
    <name type="scientific">Anaerospora hongkongensis</name>
    <dbReference type="NCBI Taxonomy" id="244830"/>
    <lineage>
        <taxon>Bacteria</taxon>
        <taxon>Bacillati</taxon>
        <taxon>Bacillota</taxon>
        <taxon>Negativicutes</taxon>
        <taxon>Selenomonadales</taxon>
        <taxon>Sporomusaceae</taxon>
        <taxon>Anaerospora</taxon>
    </lineage>
</organism>
<evidence type="ECO:0000256" key="1">
    <source>
        <dbReference type="ARBA" id="ARBA00004651"/>
    </source>
</evidence>
<feature type="transmembrane region" description="Helical" evidence="9">
    <location>
        <begin position="276"/>
        <end position="296"/>
    </location>
</feature>
<dbReference type="Pfam" id="PF00662">
    <property type="entry name" value="Proton_antipo_N"/>
    <property type="match status" value="1"/>
</dbReference>
<dbReference type="InterPro" id="IPR001750">
    <property type="entry name" value="ND/Mrp_TM"/>
</dbReference>
<comment type="similarity">
    <text evidence="2">Belongs to the CPA3 antiporters (TC 2.A.63) subunit A family.</text>
</comment>
<keyword evidence="6" id="KW-0560">Oxidoreductase</keyword>
<evidence type="ECO:0000256" key="4">
    <source>
        <dbReference type="ARBA" id="ARBA00022692"/>
    </source>
</evidence>
<evidence type="ECO:0000313" key="13">
    <source>
        <dbReference type="Proteomes" id="UP000295063"/>
    </source>
</evidence>
<feature type="domain" description="NADH:quinone oxidoreductase/Mrp antiporter transmembrane" evidence="10">
    <location>
        <begin position="125"/>
        <end position="411"/>
    </location>
</feature>
<reference evidence="12 13" key="1">
    <citation type="submission" date="2019-03" db="EMBL/GenBank/DDBJ databases">
        <title>Genomic Encyclopedia of Type Strains, Phase IV (KMG-IV): sequencing the most valuable type-strain genomes for metagenomic binning, comparative biology and taxonomic classification.</title>
        <authorList>
            <person name="Goeker M."/>
        </authorList>
    </citation>
    <scope>NUCLEOTIDE SEQUENCE [LARGE SCALE GENOMIC DNA]</scope>
    <source>
        <strain evidence="12 13">DSM 15969</strain>
    </source>
</reference>
<dbReference type="InterPro" id="IPR003918">
    <property type="entry name" value="NADH_UbQ_OxRdtase"/>
</dbReference>
<comment type="caution">
    <text evidence="12">The sequence shown here is derived from an EMBL/GenBank/DDBJ whole genome shotgun (WGS) entry which is preliminary data.</text>
</comment>
<sequence>MHELILLALALPLVTGVLSLLQTRPAALRTVNLLGSTAVTGVLFTMIYRITQENVYSTEFFYLDHLSAVMLFVVALLTFTATLFSLPYMEKEVRHGSISEVMLSRYYALFNLFTFAMISVLLVGNLGLMWVAVEGTTLASALLVAFYFNRDALEAAWKYVMICTVGICLALFGTMILYYAQATAGGASHALNWQALRASAALLDPAVVKIAFIFILIGYGTKAGLAPMHTWLPDAHSQAPSPISGLLSGALLSCALYVLVRNVIIVQAVIGAEYPQYLLLGVGGLSVVIAIPFVLAQHDVKRLLAYSSVEHMGIITLGLGVGTPLAIYAALLHIVNHAVAKSALFYMAGMITQEYKTKNIRQIRGVISVMPLVATMFIISILAITGSPPFNIFISEFMIIMALFASHKGILGGVILLLLAAIFAGMMRYSLKMGFGIAPDGMGRIAVAAPAMTAMGVSAVILIVGGIYLPPLANSVLQQAAKIVLGG</sequence>
<protein>
    <submittedName>
        <fullName evidence="12">Hydrogenase-4 component F</fullName>
    </submittedName>
</protein>
<evidence type="ECO:0000259" key="10">
    <source>
        <dbReference type="Pfam" id="PF00361"/>
    </source>
</evidence>
<keyword evidence="13" id="KW-1185">Reference proteome</keyword>
<comment type="subcellular location">
    <subcellularLocation>
        <location evidence="1">Cell membrane</location>
        <topology evidence="1">Multi-pass membrane protein</topology>
    </subcellularLocation>
    <subcellularLocation>
        <location evidence="8">Membrane</location>
        <topology evidence="8">Multi-pass membrane protein</topology>
    </subcellularLocation>
</comment>
<feature type="transmembrane region" description="Helical" evidence="9">
    <location>
        <begin position="246"/>
        <end position="270"/>
    </location>
</feature>
<dbReference type="GO" id="GO:0005886">
    <property type="term" value="C:plasma membrane"/>
    <property type="evidence" value="ECO:0007669"/>
    <property type="project" value="UniProtKB-SubCell"/>
</dbReference>
<name>A0A4R1Q0W5_9FIRM</name>
<evidence type="ECO:0000256" key="6">
    <source>
        <dbReference type="ARBA" id="ARBA00023002"/>
    </source>
</evidence>
<dbReference type="GO" id="GO:0008137">
    <property type="term" value="F:NADH dehydrogenase (ubiquinone) activity"/>
    <property type="evidence" value="ECO:0007669"/>
    <property type="project" value="InterPro"/>
</dbReference>
<dbReference type="GO" id="GO:0042773">
    <property type="term" value="P:ATP synthesis coupled electron transport"/>
    <property type="evidence" value="ECO:0007669"/>
    <property type="project" value="InterPro"/>
</dbReference>
<evidence type="ECO:0000256" key="9">
    <source>
        <dbReference type="SAM" id="Phobius"/>
    </source>
</evidence>
<feature type="domain" description="NADH-Ubiquinone oxidoreductase (complex I) chain 5 N-terminal" evidence="11">
    <location>
        <begin position="61"/>
        <end position="92"/>
    </location>
</feature>
<dbReference type="RefSeq" id="WP_132078887.1">
    <property type="nucleotide sequence ID" value="NZ_SLUI01000005.1"/>
</dbReference>
<feature type="transmembrane region" description="Helical" evidence="9">
    <location>
        <begin position="363"/>
        <end position="385"/>
    </location>
</feature>
<feature type="transmembrane region" description="Helical" evidence="9">
    <location>
        <begin position="397"/>
        <end position="424"/>
    </location>
</feature>
<feature type="transmembrane region" description="Helical" evidence="9">
    <location>
        <begin position="160"/>
        <end position="180"/>
    </location>
</feature>
<dbReference type="InterPro" id="IPR052175">
    <property type="entry name" value="ComplexI-like_HydComp"/>
</dbReference>
<dbReference type="PANTHER" id="PTHR42682:SF5">
    <property type="entry name" value="HYDROGENASE-4 COMPONENT F"/>
    <property type="match status" value="1"/>
</dbReference>
<dbReference type="GO" id="GO:0016491">
    <property type="term" value="F:oxidoreductase activity"/>
    <property type="evidence" value="ECO:0007669"/>
    <property type="project" value="UniProtKB-KW"/>
</dbReference>
<dbReference type="PRINTS" id="PR01437">
    <property type="entry name" value="NUOXDRDTASE4"/>
</dbReference>
<dbReference type="EMBL" id="SLUI01000005">
    <property type="protein sequence ID" value="TCL37786.1"/>
    <property type="molecule type" value="Genomic_DNA"/>
</dbReference>